<gene>
    <name evidence="1" type="ORF">SDC9_159986</name>
</gene>
<accession>A0A645FED6</accession>
<comment type="caution">
    <text evidence="1">The sequence shown here is derived from an EMBL/GenBank/DDBJ whole genome shotgun (WGS) entry which is preliminary data.</text>
</comment>
<dbReference type="EMBL" id="VSSQ01059060">
    <property type="protein sequence ID" value="MPN12667.1"/>
    <property type="molecule type" value="Genomic_DNA"/>
</dbReference>
<evidence type="ECO:0000313" key="1">
    <source>
        <dbReference type="EMBL" id="MPN12667.1"/>
    </source>
</evidence>
<proteinExistence type="predicted"/>
<organism evidence="1">
    <name type="scientific">bioreactor metagenome</name>
    <dbReference type="NCBI Taxonomy" id="1076179"/>
    <lineage>
        <taxon>unclassified sequences</taxon>
        <taxon>metagenomes</taxon>
        <taxon>ecological metagenomes</taxon>
    </lineage>
</organism>
<protein>
    <submittedName>
        <fullName evidence="1">Uncharacterized protein</fullName>
    </submittedName>
</protein>
<sequence>MLADIGGHQVQAVHPGADALNDILGLQQARFHIDVIVSAFLELTDAVHPLGARGRVYPAFKHPQHLLDIAQYLLLRADVL</sequence>
<dbReference type="AlphaFoldDB" id="A0A645FED6"/>
<name>A0A645FED6_9ZZZZ</name>
<reference evidence="1" key="1">
    <citation type="submission" date="2019-08" db="EMBL/GenBank/DDBJ databases">
        <authorList>
            <person name="Kucharzyk K."/>
            <person name="Murdoch R.W."/>
            <person name="Higgins S."/>
            <person name="Loffler F."/>
        </authorList>
    </citation>
    <scope>NUCLEOTIDE SEQUENCE</scope>
</reference>